<dbReference type="InterPro" id="IPR011011">
    <property type="entry name" value="Znf_FYVE_PHD"/>
</dbReference>
<dbReference type="PROSITE" id="PS01359">
    <property type="entry name" value="ZF_PHD_1"/>
    <property type="match status" value="1"/>
</dbReference>
<evidence type="ECO:0000256" key="3">
    <source>
        <dbReference type="ARBA" id="ARBA00022833"/>
    </source>
</evidence>
<dbReference type="InterPro" id="IPR019787">
    <property type="entry name" value="Znf_PHD-finger"/>
</dbReference>
<dbReference type="PANTHER" id="PTHR14296">
    <property type="entry name" value="REMODELING AND SPACING FACTOR 1"/>
    <property type="match status" value="1"/>
</dbReference>
<feature type="compositionally biased region" description="Pro residues" evidence="4">
    <location>
        <begin position="1046"/>
        <end position="1057"/>
    </location>
</feature>
<dbReference type="PANTHER" id="PTHR14296:SF3">
    <property type="entry name" value="DIKAR, ISOFORM F"/>
    <property type="match status" value="1"/>
</dbReference>
<dbReference type="Pfam" id="PF00628">
    <property type="entry name" value="PHD"/>
    <property type="match status" value="1"/>
</dbReference>
<dbReference type="EMBL" id="LUEZ02000010">
    <property type="protein sequence ID" value="RDB29095.1"/>
    <property type="molecule type" value="Genomic_DNA"/>
</dbReference>
<dbReference type="GO" id="GO:0006355">
    <property type="term" value="P:regulation of DNA-templated transcription"/>
    <property type="evidence" value="ECO:0007669"/>
    <property type="project" value="InterPro"/>
</dbReference>
<accession>A0A369K8V6</accession>
<keyword evidence="2" id="KW-0863">Zinc-finger</keyword>
<dbReference type="InterPro" id="IPR001965">
    <property type="entry name" value="Znf_PHD"/>
</dbReference>
<dbReference type="SMART" id="SM00249">
    <property type="entry name" value="PHD"/>
    <property type="match status" value="1"/>
</dbReference>
<evidence type="ECO:0000256" key="2">
    <source>
        <dbReference type="ARBA" id="ARBA00022771"/>
    </source>
</evidence>
<proteinExistence type="predicted"/>
<dbReference type="GO" id="GO:0008270">
    <property type="term" value="F:zinc ion binding"/>
    <property type="evidence" value="ECO:0007669"/>
    <property type="project" value="UniProtKB-KW"/>
</dbReference>
<name>A0A369K8V6_HYPMA</name>
<feature type="compositionally biased region" description="Polar residues" evidence="4">
    <location>
        <begin position="1073"/>
        <end position="1093"/>
    </location>
</feature>
<feature type="compositionally biased region" description="Low complexity" evidence="4">
    <location>
        <begin position="446"/>
        <end position="458"/>
    </location>
</feature>
<feature type="compositionally biased region" description="Acidic residues" evidence="4">
    <location>
        <begin position="467"/>
        <end position="488"/>
    </location>
</feature>
<feature type="compositionally biased region" description="Low complexity" evidence="4">
    <location>
        <begin position="1058"/>
        <end position="1072"/>
    </location>
</feature>
<dbReference type="GO" id="GO:0031213">
    <property type="term" value="C:RSF complex"/>
    <property type="evidence" value="ECO:0007669"/>
    <property type="project" value="InterPro"/>
</dbReference>
<evidence type="ECO:0000259" key="5">
    <source>
        <dbReference type="SMART" id="SM00249"/>
    </source>
</evidence>
<dbReference type="STRING" id="39966.A0A369K8V6"/>
<protein>
    <recommendedName>
        <fullName evidence="5">Zinc finger PHD-type domain-containing protein</fullName>
    </recommendedName>
</protein>
<gene>
    <name evidence="6" type="ORF">Hypma_014794</name>
</gene>
<dbReference type="Proteomes" id="UP000076154">
    <property type="component" value="Unassembled WGS sequence"/>
</dbReference>
<evidence type="ECO:0000256" key="1">
    <source>
        <dbReference type="ARBA" id="ARBA00022723"/>
    </source>
</evidence>
<feature type="region of interest" description="Disordered" evidence="4">
    <location>
        <begin position="654"/>
        <end position="704"/>
    </location>
</feature>
<evidence type="ECO:0000256" key="4">
    <source>
        <dbReference type="SAM" id="MobiDB-lite"/>
    </source>
</evidence>
<feature type="compositionally biased region" description="Polar residues" evidence="4">
    <location>
        <begin position="1007"/>
        <end position="1032"/>
    </location>
</feature>
<feature type="region of interest" description="Disordered" evidence="4">
    <location>
        <begin position="735"/>
        <end position="759"/>
    </location>
</feature>
<keyword evidence="7" id="KW-1185">Reference proteome</keyword>
<evidence type="ECO:0000313" key="6">
    <source>
        <dbReference type="EMBL" id="RDB29095.1"/>
    </source>
</evidence>
<dbReference type="InterPro" id="IPR019786">
    <property type="entry name" value="Zinc_finger_PHD-type_CS"/>
</dbReference>
<feature type="region of interest" description="Disordered" evidence="4">
    <location>
        <begin position="901"/>
        <end position="1093"/>
    </location>
</feature>
<dbReference type="Gene3D" id="3.30.40.10">
    <property type="entry name" value="Zinc/RING finger domain, C3HC4 (zinc finger)"/>
    <property type="match status" value="1"/>
</dbReference>
<feature type="region of interest" description="Disordered" evidence="4">
    <location>
        <begin position="109"/>
        <end position="220"/>
    </location>
</feature>
<comment type="caution">
    <text evidence="6">The sequence shown here is derived from an EMBL/GenBank/DDBJ whole genome shotgun (WGS) entry which is preliminary data.</text>
</comment>
<keyword evidence="1" id="KW-0479">Metal-binding</keyword>
<feature type="region of interest" description="Disordered" evidence="4">
    <location>
        <begin position="289"/>
        <end position="359"/>
    </location>
</feature>
<dbReference type="AlphaFoldDB" id="A0A369K8V6"/>
<dbReference type="CDD" id="cd15489">
    <property type="entry name" value="PHD_SF"/>
    <property type="match status" value="1"/>
</dbReference>
<feature type="domain" description="Zinc finger PHD-type" evidence="5">
    <location>
        <begin position="781"/>
        <end position="838"/>
    </location>
</feature>
<evidence type="ECO:0000313" key="7">
    <source>
        <dbReference type="Proteomes" id="UP000076154"/>
    </source>
</evidence>
<feature type="compositionally biased region" description="Low complexity" evidence="4">
    <location>
        <begin position="929"/>
        <end position="944"/>
    </location>
</feature>
<reference evidence="6" key="1">
    <citation type="submission" date="2018-04" db="EMBL/GenBank/DDBJ databases">
        <title>Whole genome sequencing of Hypsizygus marmoreus.</title>
        <authorList>
            <person name="Choi I.-G."/>
            <person name="Min B."/>
            <person name="Kim J.-G."/>
            <person name="Kim S."/>
            <person name="Oh Y.-L."/>
            <person name="Kong W.-S."/>
            <person name="Park H."/>
            <person name="Jeong J."/>
            <person name="Song E.-S."/>
        </authorList>
    </citation>
    <scope>NUCLEOTIDE SEQUENCE [LARGE SCALE GENOMIC DNA]</scope>
    <source>
        <strain evidence="6">51987-8</strain>
    </source>
</reference>
<feature type="compositionally biased region" description="Low complexity" evidence="4">
    <location>
        <begin position="195"/>
        <end position="208"/>
    </location>
</feature>
<dbReference type="InterPro" id="IPR013083">
    <property type="entry name" value="Znf_RING/FYVE/PHD"/>
</dbReference>
<dbReference type="InParanoid" id="A0A369K8V6"/>
<organism evidence="6 7">
    <name type="scientific">Hypsizygus marmoreus</name>
    <name type="common">White beech mushroom</name>
    <name type="synonym">Agaricus marmoreus</name>
    <dbReference type="NCBI Taxonomy" id="39966"/>
    <lineage>
        <taxon>Eukaryota</taxon>
        <taxon>Fungi</taxon>
        <taxon>Dikarya</taxon>
        <taxon>Basidiomycota</taxon>
        <taxon>Agaricomycotina</taxon>
        <taxon>Agaricomycetes</taxon>
        <taxon>Agaricomycetidae</taxon>
        <taxon>Agaricales</taxon>
        <taxon>Tricholomatineae</taxon>
        <taxon>Lyophyllaceae</taxon>
        <taxon>Hypsizygus</taxon>
    </lineage>
</organism>
<sequence>MPRRAPARAEPQGDDPPAQNLANELDLADPLTLLRTQWKWAAFSQFFFTFNHLFSMNDVSLNMIEDDLVHGTHVVLPRIMQRLLYTLSYDRKVSLANWQTALRKQYRKRDPAANPIGPEPRVEEEPDEGSSSPAPEAAEPTTDGPEPPNPSEHIETTAGPTTDAEDDKDGTLPESTRASTLEGGFSLGTSIKGLSVQPSEPESLQPPSFNDEAAEQEESKDWLDLPMLVKLDSMHLLTEWQFQNPTRLRTLMRNDDDAATWRIEPIGYDSKRNAYWLIGADRLWIQRSLPKPPRTAKSSTSPLKRKRSTKAPTASTSKAKSRAPATKRPRLHTQPQPQPKLEEPSLGTGRARAAKSQAKVKLDAQAKELAELNRQAALEASSLSRRGGGGSPLKKMPLGTRVSARLRGREEDEEWQAVPAEWLNGGEEGDQEGARGSKRGKGKGRVNGSASASVSARSTRGKRKLEDEEEDEDGEEEDEERENGEEEKDLLKKTGLESDGSEISELTELSEESGEHGGDADADGDEDEKPRKKGKKANGKVKEEEDLKLAAVPAASVNDRGLEPAPVLPEGFIEWETICVTLHDWEHIAERFEKGTHYTEKALYRVLVKDLVPVITEELREIERKSRLATALTQRKRSSRLLLRQSEKEEAEAAARKVAEEAERNSRALRQEARARKEEEDRERRETAREMRRREREEREERERIAALGKEEGGIGSDMQIDVVGNGPPVDGAPTMEKKPAKRKAAPPGHAGMGNGNGNGVAKMGTGSGSRTPVGEDWELDCEICHRRGINLDDGTPMMSCGLCSKWQHIACHDRADHQAGRPRRNWDVVEFFCLQCRAKRAGVTRSFGAGAQPQQGQMAGVGRGGQNPYMAHSMAGLGPYNPNAAPAYMAPGGQPPYPVTVPVNGGGSSYAPAHNTSSARSYLPPPQHQQQIPRHAQQQAQLPPQLPPQQQPYGAPISFSHYKPQQRGFSSAYSQQQPYGSASGHTTPYGQHQYAPYPVANGGGQAHQQTSQTRWNAASPVPYNTSTSGMNVSAAAGGAGVPHAHTPPGPPAPQHPQPDSQQWQQAHSQVHNVQPTPTQFRYHASSFQPAPS</sequence>
<dbReference type="OrthoDB" id="303107at2759"/>
<keyword evidence="3" id="KW-0862">Zinc</keyword>
<dbReference type="SUPFAM" id="SSF57903">
    <property type="entry name" value="FYVE/PHD zinc finger"/>
    <property type="match status" value="1"/>
</dbReference>
<feature type="region of interest" description="Disordered" evidence="4">
    <location>
        <begin position="380"/>
        <end position="544"/>
    </location>
</feature>
<dbReference type="InterPro" id="IPR028938">
    <property type="entry name" value="Rsf1-like"/>
</dbReference>
<feature type="region of interest" description="Disordered" evidence="4">
    <location>
        <begin position="1"/>
        <end position="21"/>
    </location>
</feature>
<feature type="compositionally biased region" description="Basic residues" evidence="4">
    <location>
        <begin position="319"/>
        <end position="331"/>
    </location>
</feature>
<feature type="compositionally biased region" description="Polar residues" evidence="4">
    <location>
        <begin position="968"/>
        <end position="991"/>
    </location>
</feature>